<dbReference type="Pfam" id="PF01047">
    <property type="entry name" value="MarR"/>
    <property type="match status" value="1"/>
</dbReference>
<gene>
    <name evidence="5" type="ORF">IEO70_16795</name>
</gene>
<reference evidence="5" key="1">
    <citation type="submission" date="2020-09" db="EMBL/GenBank/DDBJ databases">
        <title>Bacillus faecalis sp. nov., a moderately halophilic bacterium isolated from cow faeces.</title>
        <authorList>
            <person name="Jiang L."/>
            <person name="Lee J."/>
        </authorList>
    </citation>
    <scope>NUCLEOTIDE SEQUENCE</scope>
    <source>
        <strain evidence="5">AGMB 02131</strain>
    </source>
</reference>
<dbReference type="InterPro" id="IPR000835">
    <property type="entry name" value="HTH_MarR-typ"/>
</dbReference>
<dbReference type="AlphaFoldDB" id="A0A927HBQ4"/>
<dbReference type="PANTHER" id="PTHR42756:SF1">
    <property type="entry name" value="TRANSCRIPTIONAL REPRESSOR OF EMRAB OPERON"/>
    <property type="match status" value="1"/>
</dbReference>
<organism evidence="5 6">
    <name type="scientific">Peribacillus faecalis</name>
    <dbReference type="NCBI Taxonomy" id="2772559"/>
    <lineage>
        <taxon>Bacteria</taxon>
        <taxon>Bacillati</taxon>
        <taxon>Bacillota</taxon>
        <taxon>Bacilli</taxon>
        <taxon>Bacillales</taxon>
        <taxon>Bacillaceae</taxon>
        <taxon>Peribacillus</taxon>
    </lineage>
</organism>
<evidence type="ECO:0000313" key="6">
    <source>
        <dbReference type="Proteomes" id="UP000602076"/>
    </source>
</evidence>
<evidence type="ECO:0000259" key="4">
    <source>
        <dbReference type="PROSITE" id="PS50995"/>
    </source>
</evidence>
<dbReference type="PROSITE" id="PS50995">
    <property type="entry name" value="HTH_MARR_2"/>
    <property type="match status" value="1"/>
</dbReference>
<name>A0A927HBQ4_9BACI</name>
<evidence type="ECO:0000256" key="2">
    <source>
        <dbReference type="ARBA" id="ARBA00023125"/>
    </source>
</evidence>
<dbReference type="GO" id="GO:0003700">
    <property type="term" value="F:DNA-binding transcription factor activity"/>
    <property type="evidence" value="ECO:0007669"/>
    <property type="project" value="InterPro"/>
</dbReference>
<dbReference type="GO" id="GO:0003677">
    <property type="term" value="F:DNA binding"/>
    <property type="evidence" value="ECO:0007669"/>
    <property type="project" value="UniProtKB-KW"/>
</dbReference>
<keyword evidence="6" id="KW-1185">Reference proteome</keyword>
<dbReference type="SUPFAM" id="SSF46785">
    <property type="entry name" value="Winged helix' DNA-binding domain"/>
    <property type="match status" value="1"/>
</dbReference>
<feature type="domain" description="HTH marR-type" evidence="4">
    <location>
        <begin position="4"/>
        <end position="135"/>
    </location>
</feature>
<dbReference type="PANTHER" id="PTHR42756">
    <property type="entry name" value="TRANSCRIPTIONAL REGULATOR, MARR"/>
    <property type="match status" value="1"/>
</dbReference>
<accession>A0A927HBQ4</accession>
<evidence type="ECO:0000256" key="3">
    <source>
        <dbReference type="ARBA" id="ARBA00023163"/>
    </source>
</evidence>
<comment type="caution">
    <text evidence="5">The sequence shown here is derived from an EMBL/GenBank/DDBJ whole genome shotgun (WGS) entry which is preliminary data.</text>
</comment>
<dbReference type="InterPro" id="IPR036390">
    <property type="entry name" value="WH_DNA-bd_sf"/>
</dbReference>
<protein>
    <submittedName>
        <fullName evidence="5">MarR family transcriptional regulator</fullName>
    </submittedName>
</protein>
<dbReference type="PRINTS" id="PR00598">
    <property type="entry name" value="HTHMARR"/>
</dbReference>
<dbReference type="EMBL" id="JACXSI010000051">
    <property type="protein sequence ID" value="MBD3110000.1"/>
    <property type="molecule type" value="Genomic_DNA"/>
</dbReference>
<keyword evidence="3" id="KW-0804">Transcription</keyword>
<evidence type="ECO:0000313" key="5">
    <source>
        <dbReference type="EMBL" id="MBD3110000.1"/>
    </source>
</evidence>
<dbReference type="Gene3D" id="1.10.10.10">
    <property type="entry name" value="Winged helix-like DNA-binding domain superfamily/Winged helix DNA-binding domain"/>
    <property type="match status" value="1"/>
</dbReference>
<proteinExistence type="predicted"/>
<dbReference type="RefSeq" id="WP_190999537.1">
    <property type="nucleotide sequence ID" value="NZ_JACXSI010000051.1"/>
</dbReference>
<dbReference type="Proteomes" id="UP000602076">
    <property type="component" value="Unassembled WGS sequence"/>
</dbReference>
<evidence type="ECO:0000256" key="1">
    <source>
        <dbReference type="ARBA" id="ARBA00023015"/>
    </source>
</evidence>
<keyword evidence="2" id="KW-0238">DNA-binding</keyword>
<keyword evidence="1" id="KW-0805">Transcription regulation</keyword>
<dbReference type="SMART" id="SM00347">
    <property type="entry name" value="HTH_MARR"/>
    <property type="match status" value="1"/>
</dbReference>
<sequence>MKDTKQFIHLLHLASRQFSKSFNDHFAPAGLYAAQWTIIRYLAKNGPSSQVAMSQYLGVEAPTMTRTLSRMENAGFIKRIEGKDRREKIITLTNLTISKIPDWDREISQFENPLFGPLTVSEVETAEKVLQTLILNLKQQDHTGGVKHEERNDMD</sequence>
<dbReference type="InterPro" id="IPR036388">
    <property type="entry name" value="WH-like_DNA-bd_sf"/>
</dbReference>